<protein>
    <submittedName>
        <fullName evidence="2">Uncharacterized protein</fullName>
    </submittedName>
</protein>
<dbReference type="AlphaFoldDB" id="A0AA35D6E7"/>
<feature type="compositionally biased region" description="Pro residues" evidence="1">
    <location>
        <begin position="18"/>
        <end position="29"/>
    </location>
</feature>
<evidence type="ECO:0000256" key="1">
    <source>
        <dbReference type="SAM" id="MobiDB-lite"/>
    </source>
</evidence>
<gene>
    <name evidence="2" type="ORF">GHA_01118</name>
</gene>
<dbReference type="RefSeq" id="WP_234686410.1">
    <property type="nucleotide sequence ID" value="NZ_LR813086.1"/>
</dbReference>
<name>A0AA35D6E7_9BURK</name>
<evidence type="ECO:0000313" key="2">
    <source>
        <dbReference type="EMBL" id="CAB5675840.1"/>
    </source>
</evidence>
<dbReference type="EMBL" id="CAHPSC010000011">
    <property type="protein sequence ID" value="CAB5675840.1"/>
    <property type="molecule type" value="Genomic_DNA"/>
</dbReference>
<dbReference type="Proteomes" id="UP000834458">
    <property type="component" value="Unassembled WGS sequence"/>
</dbReference>
<proteinExistence type="predicted"/>
<reference evidence="2" key="1">
    <citation type="submission" date="2020-05" db="EMBL/GenBank/DDBJ databases">
        <authorList>
            <person name="Delgado-Blas J."/>
        </authorList>
    </citation>
    <scope>NUCLEOTIDE SEQUENCE</scope>
    <source>
        <strain evidence="2">BB1454</strain>
    </source>
</reference>
<comment type="caution">
    <text evidence="2">The sequence shown here is derived from an EMBL/GenBank/DDBJ whole genome shotgun (WGS) entry which is preliminary data.</text>
</comment>
<organism evidence="2 3">
    <name type="scientific">Comamonas aquatica</name>
    <dbReference type="NCBI Taxonomy" id="225991"/>
    <lineage>
        <taxon>Bacteria</taxon>
        <taxon>Pseudomonadati</taxon>
        <taxon>Pseudomonadota</taxon>
        <taxon>Betaproteobacteria</taxon>
        <taxon>Burkholderiales</taxon>
        <taxon>Comamonadaceae</taxon>
        <taxon>Comamonas</taxon>
    </lineage>
</organism>
<feature type="region of interest" description="Disordered" evidence="1">
    <location>
        <begin position="1"/>
        <end position="30"/>
    </location>
</feature>
<sequence length="50" mass="5395">MHMFDIPPGPAEADFGYTPPPQYPPPAPPEEVRELLAQHPEALEGSADAI</sequence>
<accession>A0AA35D6E7</accession>
<evidence type="ECO:0000313" key="3">
    <source>
        <dbReference type="Proteomes" id="UP000834458"/>
    </source>
</evidence>